<accession>A0AAV0BEI6</accession>
<reference evidence="2" key="1">
    <citation type="submission" date="2022-06" db="EMBL/GenBank/DDBJ databases">
        <authorList>
            <consortium name="SYNGENTA / RWTH Aachen University"/>
        </authorList>
    </citation>
    <scope>NUCLEOTIDE SEQUENCE</scope>
</reference>
<dbReference type="Proteomes" id="UP001153365">
    <property type="component" value="Unassembled WGS sequence"/>
</dbReference>
<name>A0AAV0BEI6_PHAPC</name>
<feature type="region of interest" description="Disordered" evidence="1">
    <location>
        <begin position="136"/>
        <end position="170"/>
    </location>
</feature>
<sequence>MESSPPGVRQEHNEKFNCVCHTRNESSGSFEISLLRLSQDKKSSKTSNVEAGPMSEADISIRLASGVKKRVGNWLDTLTSGPIAISGERPGDESEEILLRVSHMKEAQTICQGKGKAVWILIMRWTKAMGRDVRLRDDDDKNHRGIGGGETEAELERAEKRQMTYPDRTC</sequence>
<keyword evidence="3" id="KW-1185">Reference proteome</keyword>
<evidence type="ECO:0000313" key="3">
    <source>
        <dbReference type="Proteomes" id="UP001153365"/>
    </source>
</evidence>
<evidence type="ECO:0000313" key="2">
    <source>
        <dbReference type="EMBL" id="CAH7685646.1"/>
    </source>
</evidence>
<dbReference type="AlphaFoldDB" id="A0AAV0BEI6"/>
<comment type="caution">
    <text evidence="2">The sequence shown here is derived from an EMBL/GenBank/DDBJ whole genome shotgun (WGS) entry which is preliminary data.</text>
</comment>
<gene>
    <name evidence="2" type="ORF">PPACK8108_LOCUS20214</name>
</gene>
<organism evidence="2 3">
    <name type="scientific">Phakopsora pachyrhizi</name>
    <name type="common">Asian soybean rust disease fungus</name>
    <dbReference type="NCBI Taxonomy" id="170000"/>
    <lineage>
        <taxon>Eukaryota</taxon>
        <taxon>Fungi</taxon>
        <taxon>Dikarya</taxon>
        <taxon>Basidiomycota</taxon>
        <taxon>Pucciniomycotina</taxon>
        <taxon>Pucciniomycetes</taxon>
        <taxon>Pucciniales</taxon>
        <taxon>Phakopsoraceae</taxon>
        <taxon>Phakopsora</taxon>
    </lineage>
</organism>
<dbReference type="EMBL" id="CALTRL010005740">
    <property type="protein sequence ID" value="CAH7685646.1"/>
    <property type="molecule type" value="Genomic_DNA"/>
</dbReference>
<protein>
    <submittedName>
        <fullName evidence="2">Uncharacterized protein</fullName>
    </submittedName>
</protein>
<proteinExistence type="predicted"/>
<evidence type="ECO:0000256" key="1">
    <source>
        <dbReference type="SAM" id="MobiDB-lite"/>
    </source>
</evidence>